<dbReference type="InterPro" id="IPR016186">
    <property type="entry name" value="C-type_lectin-like/link_sf"/>
</dbReference>
<proteinExistence type="predicted"/>
<evidence type="ECO:0000313" key="3">
    <source>
        <dbReference type="Proteomes" id="UP000230423"/>
    </source>
</evidence>
<keyword evidence="3" id="KW-1185">Reference proteome</keyword>
<reference evidence="2 3" key="1">
    <citation type="submission" date="2015-09" db="EMBL/GenBank/DDBJ databases">
        <title>Draft genome of the parasitic nematode Teladorsagia circumcincta isolate WARC Sus (inbred).</title>
        <authorList>
            <person name="Mitreva M."/>
        </authorList>
    </citation>
    <scope>NUCLEOTIDE SEQUENCE [LARGE SCALE GENOMIC DNA]</scope>
    <source>
        <strain evidence="2 3">S</strain>
    </source>
</reference>
<dbReference type="PROSITE" id="PS50041">
    <property type="entry name" value="C_TYPE_LECTIN_2"/>
    <property type="match status" value="1"/>
</dbReference>
<dbReference type="Proteomes" id="UP000230423">
    <property type="component" value="Unassembled WGS sequence"/>
</dbReference>
<dbReference type="EMBL" id="KZ346327">
    <property type="protein sequence ID" value="PIO70280.1"/>
    <property type="molecule type" value="Genomic_DNA"/>
</dbReference>
<dbReference type="Gene3D" id="3.10.100.10">
    <property type="entry name" value="Mannose-Binding Protein A, subunit A"/>
    <property type="match status" value="1"/>
</dbReference>
<dbReference type="SMART" id="SM00034">
    <property type="entry name" value="CLECT"/>
    <property type="match status" value="1"/>
</dbReference>
<protein>
    <submittedName>
        <fullName evidence="2">Lectin C-type domain protein</fullName>
    </submittedName>
</protein>
<dbReference type="PANTHER" id="PTHR22803">
    <property type="entry name" value="MANNOSE, PHOSPHOLIPASE, LECTIN RECEPTOR RELATED"/>
    <property type="match status" value="1"/>
</dbReference>
<name>A0A2G9ULB7_TELCI</name>
<dbReference type="Pfam" id="PF00059">
    <property type="entry name" value="Lectin_C"/>
    <property type="match status" value="1"/>
</dbReference>
<evidence type="ECO:0000259" key="1">
    <source>
        <dbReference type="PROSITE" id="PS50041"/>
    </source>
</evidence>
<dbReference type="CDD" id="cd00037">
    <property type="entry name" value="CLECT"/>
    <property type="match status" value="1"/>
</dbReference>
<accession>A0A2G9ULB7</accession>
<dbReference type="AlphaFoldDB" id="A0A2G9ULB7"/>
<organism evidence="2 3">
    <name type="scientific">Teladorsagia circumcincta</name>
    <name type="common">Brown stomach worm</name>
    <name type="synonym">Ostertagia circumcincta</name>
    <dbReference type="NCBI Taxonomy" id="45464"/>
    <lineage>
        <taxon>Eukaryota</taxon>
        <taxon>Metazoa</taxon>
        <taxon>Ecdysozoa</taxon>
        <taxon>Nematoda</taxon>
        <taxon>Chromadorea</taxon>
        <taxon>Rhabditida</taxon>
        <taxon>Rhabditina</taxon>
        <taxon>Rhabditomorpha</taxon>
        <taxon>Strongyloidea</taxon>
        <taxon>Trichostrongylidae</taxon>
        <taxon>Teladorsagia</taxon>
    </lineage>
</organism>
<feature type="domain" description="C-type lectin" evidence="1">
    <location>
        <begin position="73"/>
        <end position="186"/>
    </location>
</feature>
<dbReference type="InterPro" id="IPR016187">
    <property type="entry name" value="CTDL_fold"/>
</dbReference>
<sequence length="212" mass="23898">MLPPPFTATPPIDLGRSIKAGLTKSTHFSLQSMHSLSSSNNMMIRTVVALLVAGVYAVNARSPCAEGWRYFPVTNACYKLIDDELPWTIAEFKCLFQGAHHVSVDSAAENQFVHELARRGEMWTGAAWFGSTPDYVNSDQTPYGRYTNWKSGVTPSLNKARRCIKIGRDGQWFQSCCKKKSLAVCEKPAAYSWESSNDLSEFRRAKFRRLRF</sequence>
<dbReference type="InterPro" id="IPR050111">
    <property type="entry name" value="C-type_lectin/snaclec_domain"/>
</dbReference>
<dbReference type="SUPFAM" id="SSF56436">
    <property type="entry name" value="C-type lectin-like"/>
    <property type="match status" value="1"/>
</dbReference>
<dbReference type="InterPro" id="IPR001304">
    <property type="entry name" value="C-type_lectin-like"/>
</dbReference>
<dbReference type="OrthoDB" id="5877913at2759"/>
<evidence type="ECO:0000313" key="2">
    <source>
        <dbReference type="EMBL" id="PIO70280.1"/>
    </source>
</evidence>
<gene>
    <name evidence="2" type="ORF">TELCIR_07872</name>
</gene>